<accession>A0A2U1T525</accession>
<evidence type="ECO:0000313" key="3">
    <source>
        <dbReference type="Proteomes" id="UP000244989"/>
    </source>
</evidence>
<dbReference type="Proteomes" id="UP000244989">
    <property type="component" value="Unassembled WGS sequence"/>
</dbReference>
<name>A0A2U1T525_9CORY</name>
<feature type="region of interest" description="Disordered" evidence="1">
    <location>
        <begin position="1"/>
        <end position="90"/>
    </location>
</feature>
<gene>
    <name evidence="2" type="ORF">DF222_09385</name>
</gene>
<feature type="compositionally biased region" description="Basic residues" evidence="1">
    <location>
        <begin position="59"/>
        <end position="68"/>
    </location>
</feature>
<protein>
    <submittedName>
        <fullName evidence="2">Uncharacterized protein</fullName>
    </submittedName>
</protein>
<dbReference type="EMBL" id="QEEZ01000019">
    <property type="protein sequence ID" value="PWC01092.1"/>
    <property type="molecule type" value="Genomic_DNA"/>
</dbReference>
<keyword evidence="3" id="KW-1185">Reference proteome</keyword>
<organism evidence="2 3">
    <name type="scientific">Corynebacterium yudongzhengii</name>
    <dbReference type="NCBI Taxonomy" id="2080740"/>
    <lineage>
        <taxon>Bacteria</taxon>
        <taxon>Bacillati</taxon>
        <taxon>Actinomycetota</taxon>
        <taxon>Actinomycetes</taxon>
        <taxon>Mycobacteriales</taxon>
        <taxon>Corynebacteriaceae</taxon>
        <taxon>Corynebacterium</taxon>
    </lineage>
</organism>
<dbReference type="AlphaFoldDB" id="A0A2U1T525"/>
<sequence>MRSRSPKSRPMRRKTPRPPATTRSSAPRCAPGRPSRSPAGCAAGGSIGCWPCRSCRAPRPARRARRPARSGLPASRTACAAGRVGGRFPP</sequence>
<feature type="compositionally biased region" description="Basic residues" evidence="1">
    <location>
        <begin position="1"/>
        <end position="16"/>
    </location>
</feature>
<comment type="caution">
    <text evidence="2">The sequence shown here is derived from an EMBL/GenBank/DDBJ whole genome shotgun (WGS) entry which is preliminary data.</text>
</comment>
<evidence type="ECO:0000256" key="1">
    <source>
        <dbReference type="SAM" id="MobiDB-lite"/>
    </source>
</evidence>
<reference evidence="3" key="1">
    <citation type="submission" date="2018-04" db="EMBL/GenBank/DDBJ databases">
        <authorList>
            <person name="Liu S."/>
            <person name="Wang Z."/>
            <person name="Li J."/>
        </authorList>
    </citation>
    <scope>NUCLEOTIDE SEQUENCE [LARGE SCALE GENOMIC DNA]</scope>
    <source>
        <strain evidence="3">2189</strain>
    </source>
</reference>
<dbReference type="KEGG" id="cyz:C3B44_02780"/>
<proteinExistence type="predicted"/>
<evidence type="ECO:0000313" key="2">
    <source>
        <dbReference type="EMBL" id="PWC01092.1"/>
    </source>
</evidence>